<accession>A0A8U8BV99</accession>
<dbReference type="AlphaFoldDB" id="A0A8C3N3W1"/>
<feature type="domain" description="Kazal-like" evidence="9">
    <location>
        <begin position="70"/>
        <end position="118"/>
    </location>
</feature>
<dbReference type="PROSITE" id="PS00282">
    <property type="entry name" value="KAZAL_1"/>
    <property type="match status" value="1"/>
</dbReference>
<evidence type="ECO:0000256" key="8">
    <source>
        <dbReference type="ARBA" id="ARBA00023180"/>
    </source>
</evidence>
<dbReference type="Pfam" id="PF00050">
    <property type="entry name" value="Kazal_1"/>
    <property type="match status" value="2"/>
</dbReference>
<dbReference type="Proteomes" id="UP000694382">
    <property type="component" value="Chromosome 13"/>
</dbReference>
<reference evidence="10" key="2">
    <citation type="submission" date="2025-08" db="UniProtKB">
        <authorList>
            <consortium name="Ensembl"/>
        </authorList>
    </citation>
    <scope>IDENTIFICATION</scope>
</reference>
<keyword evidence="6" id="KW-0722">Serine protease inhibitor</keyword>
<dbReference type="SMART" id="SM00280">
    <property type="entry name" value="KAZAL"/>
    <property type="match status" value="2"/>
</dbReference>
<proteinExistence type="predicted"/>
<keyword evidence="4" id="KW-0646">Protease inhibitor</keyword>
<dbReference type="Ensembl" id="ENSCPVT00000014977.2">
    <property type="protein sequence ID" value="ENSCPVP00000014335.2"/>
    <property type="gene ID" value="ENSCPVG00000010497.2"/>
</dbReference>
<organism evidence="10 11">
    <name type="scientific">Geospiza parvula</name>
    <name type="common">Small tree-finch</name>
    <name type="synonym">Camarhynchus parvulus</name>
    <dbReference type="NCBI Taxonomy" id="87175"/>
    <lineage>
        <taxon>Eukaryota</taxon>
        <taxon>Metazoa</taxon>
        <taxon>Chordata</taxon>
        <taxon>Craniata</taxon>
        <taxon>Vertebrata</taxon>
        <taxon>Euteleostomi</taxon>
        <taxon>Archelosauria</taxon>
        <taxon>Archosauria</taxon>
        <taxon>Dinosauria</taxon>
        <taxon>Saurischia</taxon>
        <taxon>Theropoda</taxon>
        <taxon>Coelurosauria</taxon>
        <taxon>Aves</taxon>
        <taxon>Neognathae</taxon>
        <taxon>Neoaves</taxon>
        <taxon>Telluraves</taxon>
        <taxon>Australaves</taxon>
        <taxon>Passeriformes</taxon>
        <taxon>Thraupidae</taxon>
        <taxon>Camarhynchus</taxon>
    </lineage>
</organism>
<dbReference type="PRINTS" id="PR00290">
    <property type="entry name" value="KAZALINHBTR"/>
</dbReference>
<evidence type="ECO:0000313" key="10">
    <source>
        <dbReference type="Ensembl" id="ENSCPVP00000014335.2"/>
    </source>
</evidence>
<reference evidence="10" key="1">
    <citation type="submission" date="2020-02" db="EMBL/GenBank/DDBJ databases">
        <authorList>
            <person name="Enbody D E."/>
            <person name="Pettersson E M."/>
        </authorList>
    </citation>
    <scope>NUCLEOTIDE SEQUENCE [LARGE SCALE GENOMIC DNA]</scope>
</reference>
<keyword evidence="3" id="KW-0964">Secreted</keyword>
<evidence type="ECO:0000256" key="7">
    <source>
        <dbReference type="ARBA" id="ARBA00023157"/>
    </source>
</evidence>
<dbReference type="SUPFAM" id="SSF100895">
    <property type="entry name" value="Kazal-type serine protease inhibitors"/>
    <property type="match status" value="2"/>
</dbReference>
<dbReference type="GO" id="GO:0004867">
    <property type="term" value="F:serine-type endopeptidase inhibitor activity"/>
    <property type="evidence" value="ECO:0007669"/>
    <property type="project" value="UniProtKB-KW"/>
</dbReference>
<evidence type="ECO:0000256" key="1">
    <source>
        <dbReference type="ARBA" id="ARBA00004613"/>
    </source>
</evidence>
<dbReference type="InterPro" id="IPR036058">
    <property type="entry name" value="Kazal_dom_sf"/>
</dbReference>
<evidence type="ECO:0000313" key="11">
    <source>
        <dbReference type="Proteomes" id="UP000694382"/>
    </source>
</evidence>
<feature type="domain" description="Kazal-like" evidence="9">
    <location>
        <begin position="13"/>
        <end position="69"/>
    </location>
</feature>
<evidence type="ECO:0000256" key="3">
    <source>
        <dbReference type="ARBA" id="ARBA00022525"/>
    </source>
</evidence>
<dbReference type="GO" id="GO:0005576">
    <property type="term" value="C:extracellular region"/>
    <property type="evidence" value="ECO:0007669"/>
    <property type="project" value="UniProtKB-SubCell"/>
</dbReference>
<evidence type="ECO:0000256" key="4">
    <source>
        <dbReference type="ARBA" id="ARBA00022690"/>
    </source>
</evidence>
<dbReference type="PROSITE" id="PS51465">
    <property type="entry name" value="KAZAL_2"/>
    <property type="match status" value="2"/>
</dbReference>
<dbReference type="PANTHER" id="PTHR47499:SF1">
    <property type="entry name" value="SERINE PROTEASE INHIBITOR KAZAL-TYPE 7"/>
    <property type="match status" value="1"/>
</dbReference>
<keyword evidence="7" id="KW-1015">Disulfide bond</keyword>
<sequence>MPPPSPYSRLFRQNVNIDCGNFQQKGGNMVCTSEYTPICGSDGRTYSNKCHFCNAGILVLVLTSAACSICREFLNRSVYCTRESNPHCGTDGVTYGNKCLCLHFHGSRGVLHGGKALYPGCPPVWTGL</sequence>
<dbReference type="InterPro" id="IPR001239">
    <property type="entry name" value="Prot_inh_Kazal-m"/>
</dbReference>
<evidence type="ECO:0000256" key="6">
    <source>
        <dbReference type="ARBA" id="ARBA00022900"/>
    </source>
</evidence>
<dbReference type="InterPro" id="IPR050159">
    <property type="entry name" value="Kazal-type_SerProtInhib"/>
</dbReference>
<dbReference type="Gene3D" id="3.30.60.30">
    <property type="match status" value="2"/>
</dbReference>
<evidence type="ECO:0000259" key="9">
    <source>
        <dbReference type="PROSITE" id="PS51465"/>
    </source>
</evidence>
<reference evidence="10" key="3">
    <citation type="submission" date="2025-09" db="UniProtKB">
        <authorList>
            <consortium name="Ensembl"/>
        </authorList>
    </citation>
    <scope>IDENTIFICATION</scope>
</reference>
<evidence type="ECO:0000256" key="5">
    <source>
        <dbReference type="ARBA" id="ARBA00022737"/>
    </source>
</evidence>
<keyword evidence="5" id="KW-0677">Repeat</keyword>
<comment type="subcellular location">
    <subcellularLocation>
        <location evidence="1">Secreted</location>
    </subcellularLocation>
</comment>
<keyword evidence="11" id="KW-1185">Reference proteome</keyword>
<protein>
    <recommendedName>
        <fullName evidence="2">Ovomucoid</fullName>
    </recommendedName>
</protein>
<dbReference type="PANTHER" id="PTHR47499">
    <property type="entry name" value="SERINE PROTEASE INHIBITOR KAZAL-TYPE 7 SPINK7"/>
    <property type="match status" value="1"/>
</dbReference>
<evidence type="ECO:0000256" key="2">
    <source>
        <dbReference type="ARBA" id="ARBA00019248"/>
    </source>
</evidence>
<dbReference type="InterPro" id="IPR002350">
    <property type="entry name" value="Kazal_dom"/>
</dbReference>
<keyword evidence="8" id="KW-0325">Glycoprotein</keyword>
<dbReference type="CDD" id="cd00104">
    <property type="entry name" value="KAZAL_FS"/>
    <property type="match status" value="1"/>
</dbReference>
<name>A0A8C3N3W1_GEOPR</name>
<accession>A0A8C3N3W1</accession>